<dbReference type="Proteomes" id="UP000032142">
    <property type="component" value="Unassembled WGS sequence"/>
</dbReference>
<dbReference type="AlphaFoldDB" id="A0A0B0MDK2"/>
<keyword evidence="2" id="KW-1185">Reference proteome</keyword>
<evidence type="ECO:0000313" key="2">
    <source>
        <dbReference type="Proteomes" id="UP000032142"/>
    </source>
</evidence>
<protein>
    <submittedName>
        <fullName evidence="1">Uncharacterized protein</fullName>
    </submittedName>
</protein>
<dbReference type="EMBL" id="JRRC01040152">
    <property type="protein sequence ID" value="KHF98466.1"/>
    <property type="molecule type" value="Genomic_DNA"/>
</dbReference>
<accession>A0A0B0MDK2</accession>
<comment type="caution">
    <text evidence="1">The sequence shown here is derived from an EMBL/GenBank/DDBJ whole genome shotgun (WGS) entry which is preliminary data.</text>
</comment>
<organism evidence="1 2">
    <name type="scientific">Gossypium arboreum</name>
    <name type="common">Tree cotton</name>
    <name type="synonym">Gossypium nanking</name>
    <dbReference type="NCBI Taxonomy" id="29729"/>
    <lineage>
        <taxon>Eukaryota</taxon>
        <taxon>Viridiplantae</taxon>
        <taxon>Streptophyta</taxon>
        <taxon>Embryophyta</taxon>
        <taxon>Tracheophyta</taxon>
        <taxon>Spermatophyta</taxon>
        <taxon>Magnoliopsida</taxon>
        <taxon>eudicotyledons</taxon>
        <taxon>Gunneridae</taxon>
        <taxon>Pentapetalae</taxon>
        <taxon>rosids</taxon>
        <taxon>malvids</taxon>
        <taxon>Malvales</taxon>
        <taxon>Malvaceae</taxon>
        <taxon>Malvoideae</taxon>
        <taxon>Gossypium</taxon>
    </lineage>
</organism>
<gene>
    <name evidence="1" type="ORF">F383_37539</name>
</gene>
<evidence type="ECO:0000313" key="1">
    <source>
        <dbReference type="EMBL" id="KHF98466.1"/>
    </source>
</evidence>
<sequence>MCGTQPWYIDVCGHFEGPCGQVSFDHGLDTRACLMAVWISQHVCSVLPRLRHTGVSNAV</sequence>
<name>A0A0B0MDK2_GOSAR</name>
<proteinExistence type="predicted"/>
<reference evidence="2" key="1">
    <citation type="submission" date="2014-09" db="EMBL/GenBank/DDBJ databases">
        <authorList>
            <person name="Mudge J."/>
            <person name="Ramaraj T."/>
            <person name="Lindquist I.E."/>
            <person name="Bharti A.K."/>
            <person name="Sundararajan A."/>
            <person name="Cameron C.T."/>
            <person name="Woodward J.E."/>
            <person name="May G.D."/>
            <person name="Brubaker C."/>
            <person name="Broadhvest J."/>
            <person name="Wilkins T.A."/>
        </authorList>
    </citation>
    <scope>NUCLEOTIDE SEQUENCE</scope>
    <source>
        <strain evidence="2">cv. AKA8401</strain>
    </source>
</reference>